<comment type="caution">
    <text evidence="1">The sequence shown here is derived from an EMBL/GenBank/DDBJ whole genome shotgun (WGS) entry which is preliminary data.</text>
</comment>
<proteinExistence type="predicted"/>
<sequence>MGGATSGVDSHAPIVGRQAEMVTNTEGIQVCVVEIQAREQQQKVRVKNLATHVIIESAIDQKIGILVTFKFEFKKYNK</sequence>
<name>A0A9W6XIN6_9STRA</name>
<evidence type="ECO:0000313" key="1">
    <source>
        <dbReference type="EMBL" id="GMF39340.1"/>
    </source>
</evidence>
<dbReference type="Proteomes" id="UP001165083">
    <property type="component" value="Unassembled WGS sequence"/>
</dbReference>
<dbReference type="AlphaFoldDB" id="A0A9W6XIN6"/>
<accession>A0A9W6XIN6</accession>
<keyword evidence="2" id="KW-1185">Reference proteome</keyword>
<gene>
    <name evidence="1" type="ORF">Plil01_001628400</name>
</gene>
<reference evidence="1" key="1">
    <citation type="submission" date="2023-04" db="EMBL/GenBank/DDBJ databases">
        <title>Phytophthora lilii NBRC 32176.</title>
        <authorList>
            <person name="Ichikawa N."/>
            <person name="Sato H."/>
            <person name="Tonouchi N."/>
        </authorList>
    </citation>
    <scope>NUCLEOTIDE SEQUENCE</scope>
    <source>
        <strain evidence="1">NBRC 32176</strain>
    </source>
</reference>
<dbReference type="EMBL" id="BSXW01001822">
    <property type="protein sequence ID" value="GMF39340.1"/>
    <property type="molecule type" value="Genomic_DNA"/>
</dbReference>
<organism evidence="1 2">
    <name type="scientific">Phytophthora lilii</name>
    <dbReference type="NCBI Taxonomy" id="2077276"/>
    <lineage>
        <taxon>Eukaryota</taxon>
        <taxon>Sar</taxon>
        <taxon>Stramenopiles</taxon>
        <taxon>Oomycota</taxon>
        <taxon>Peronosporomycetes</taxon>
        <taxon>Peronosporales</taxon>
        <taxon>Peronosporaceae</taxon>
        <taxon>Phytophthora</taxon>
    </lineage>
</organism>
<evidence type="ECO:0000313" key="2">
    <source>
        <dbReference type="Proteomes" id="UP001165083"/>
    </source>
</evidence>
<protein>
    <submittedName>
        <fullName evidence="1">Unnamed protein product</fullName>
    </submittedName>
</protein>